<reference evidence="3" key="1">
    <citation type="journal article" date="2019" name="Int. J. Syst. Evol. Microbiol.">
        <title>The Global Catalogue of Microorganisms (GCM) 10K type strain sequencing project: providing services to taxonomists for standard genome sequencing and annotation.</title>
        <authorList>
            <consortium name="The Broad Institute Genomics Platform"/>
            <consortium name="The Broad Institute Genome Sequencing Center for Infectious Disease"/>
            <person name="Wu L."/>
            <person name="Ma J."/>
        </authorList>
    </citation>
    <scope>NUCLEOTIDE SEQUENCE [LARGE SCALE GENOMIC DNA]</scope>
    <source>
        <strain evidence="3">CCUG 55491</strain>
    </source>
</reference>
<evidence type="ECO:0008006" key="4">
    <source>
        <dbReference type="Google" id="ProtNLM"/>
    </source>
</evidence>
<accession>A0ABW2YQ47</accession>
<evidence type="ECO:0000256" key="1">
    <source>
        <dbReference type="SAM" id="SignalP"/>
    </source>
</evidence>
<protein>
    <recommendedName>
        <fullName evidence="4">Lipoprotein</fullName>
    </recommendedName>
</protein>
<organism evidence="2 3">
    <name type="scientific">Lysobacter koreensis</name>
    <dbReference type="NCBI Taxonomy" id="266122"/>
    <lineage>
        <taxon>Bacteria</taxon>
        <taxon>Pseudomonadati</taxon>
        <taxon>Pseudomonadota</taxon>
        <taxon>Gammaproteobacteria</taxon>
        <taxon>Lysobacterales</taxon>
        <taxon>Lysobacteraceae</taxon>
        <taxon>Lysobacter</taxon>
    </lineage>
</organism>
<dbReference type="RefSeq" id="WP_386812957.1">
    <property type="nucleotide sequence ID" value="NZ_JBHTIH010000006.1"/>
</dbReference>
<feature type="signal peptide" evidence="1">
    <location>
        <begin position="1"/>
        <end position="21"/>
    </location>
</feature>
<proteinExistence type="predicted"/>
<sequence length="174" mass="18409">MKRAVLLTLLLAAGCSGPVLKTGHVPGWQTVTAAGGFMLALPRGLKAMPVQGIDSAVSHFQGSDLTLSTDHGEHGGIPDEQGWTRKEILVDGRRGILTRGRVANGSDMPFAAVAHFPQPAAPTAHGKTPSPYGIWNQSLSLTVTARCGTQASCDLGERAMHSLEFPESFPRSRE</sequence>
<gene>
    <name evidence="2" type="ORF">ACFQZQ_11600</name>
</gene>
<feature type="chain" id="PRO_5046281962" description="Lipoprotein" evidence="1">
    <location>
        <begin position="22"/>
        <end position="174"/>
    </location>
</feature>
<keyword evidence="3" id="KW-1185">Reference proteome</keyword>
<evidence type="ECO:0000313" key="2">
    <source>
        <dbReference type="EMBL" id="MFD0739919.1"/>
    </source>
</evidence>
<name>A0ABW2YQ47_9GAMM</name>
<comment type="caution">
    <text evidence="2">The sequence shown here is derived from an EMBL/GenBank/DDBJ whole genome shotgun (WGS) entry which is preliminary data.</text>
</comment>
<dbReference type="EMBL" id="JBHTIH010000006">
    <property type="protein sequence ID" value="MFD0739919.1"/>
    <property type="molecule type" value="Genomic_DNA"/>
</dbReference>
<keyword evidence="1" id="KW-0732">Signal</keyword>
<evidence type="ECO:0000313" key="3">
    <source>
        <dbReference type="Proteomes" id="UP001597090"/>
    </source>
</evidence>
<dbReference type="PROSITE" id="PS51257">
    <property type="entry name" value="PROKAR_LIPOPROTEIN"/>
    <property type="match status" value="1"/>
</dbReference>
<dbReference type="Proteomes" id="UP001597090">
    <property type="component" value="Unassembled WGS sequence"/>
</dbReference>